<dbReference type="CDD" id="cd02980">
    <property type="entry name" value="TRX_Fd_family"/>
    <property type="match status" value="1"/>
</dbReference>
<dbReference type="Pfam" id="PF01257">
    <property type="entry name" value="2Fe-2S_thioredx"/>
    <property type="match status" value="1"/>
</dbReference>
<dbReference type="InterPro" id="IPR036249">
    <property type="entry name" value="Thioredoxin-like_sf"/>
</dbReference>
<gene>
    <name evidence="1" type="ORF">TSA66_22685</name>
</gene>
<dbReference type="Gene3D" id="3.40.30.10">
    <property type="entry name" value="Glutaredoxin"/>
    <property type="match status" value="1"/>
</dbReference>
<dbReference type="EMBL" id="JWJG01000028">
    <property type="protein sequence ID" value="KIF82998.1"/>
    <property type="molecule type" value="Genomic_DNA"/>
</dbReference>
<organism evidence="1 2">
    <name type="scientific">Noviherbaspirillum autotrophicum</name>
    <dbReference type="NCBI Taxonomy" id="709839"/>
    <lineage>
        <taxon>Bacteria</taxon>
        <taxon>Pseudomonadati</taxon>
        <taxon>Pseudomonadota</taxon>
        <taxon>Betaproteobacteria</taxon>
        <taxon>Burkholderiales</taxon>
        <taxon>Oxalobacteraceae</taxon>
        <taxon>Noviherbaspirillum</taxon>
    </lineage>
</organism>
<protein>
    <submittedName>
        <fullName evidence="1">Ferredoxin</fullName>
    </submittedName>
</protein>
<keyword evidence="2" id="KW-1185">Reference proteome</keyword>
<accession>A0A0C1Y7X4</accession>
<comment type="caution">
    <text evidence="1">The sequence shown here is derived from an EMBL/GenBank/DDBJ whole genome shotgun (WGS) entry which is preliminary data.</text>
</comment>
<dbReference type="SUPFAM" id="SSF52833">
    <property type="entry name" value="Thioredoxin-like"/>
    <property type="match status" value="1"/>
</dbReference>
<evidence type="ECO:0000313" key="2">
    <source>
        <dbReference type="Proteomes" id="UP000031572"/>
    </source>
</evidence>
<name>A0A0C1Y7X4_9BURK</name>
<dbReference type="Proteomes" id="UP000031572">
    <property type="component" value="Unassembled WGS sequence"/>
</dbReference>
<proteinExistence type="predicted"/>
<reference evidence="1 2" key="1">
    <citation type="submission" date="2014-12" db="EMBL/GenBank/DDBJ databases">
        <title>Denitrispirillum autotrophicum gen. nov., sp. nov., Denitrifying, Facultatively Autotrophic Bacteria Isolated from Rice Paddy Soil.</title>
        <authorList>
            <person name="Ishii S."/>
            <person name="Ashida N."/>
            <person name="Ohno H."/>
            <person name="Otsuka S."/>
            <person name="Yokota A."/>
            <person name="Senoo K."/>
        </authorList>
    </citation>
    <scope>NUCLEOTIDE SEQUENCE [LARGE SCALE GENOMIC DNA]</scope>
    <source>
        <strain evidence="1 2">TSA66</strain>
    </source>
</reference>
<dbReference type="STRING" id="709839.TSA66_22685"/>
<dbReference type="AlphaFoldDB" id="A0A0C1Y7X4"/>
<dbReference type="RefSeq" id="WP_040041629.1">
    <property type="nucleotide sequence ID" value="NZ_JWJG01000028.1"/>
</dbReference>
<sequence>MSDKPYYQHHVFFCLNQREEGRPCCADKGAHAAQEHAKKRIKELHLNGQGKVRINKAGCLDRCEEGPVLVVYPEGTWYTYVDTHDIDEIIDEHLVGGKVVERLKI</sequence>
<dbReference type="OrthoDB" id="9800597at2"/>
<evidence type="ECO:0000313" key="1">
    <source>
        <dbReference type="EMBL" id="KIF82998.1"/>
    </source>
</evidence>